<dbReference type="Pfam" id="PF13692">
    <property type="entry name" value="Glyco_trans_1_4"/>
    <property type="match status" value="1"/>
</dbReference>
<evidence type="ECO:0000313" key="1">
    <source>
        <dbReference type="EMBL" id="EGZ06078.1"/>
    </source>
</evidence>
<protein>
    <submittedName>
        <fullName evidence="1">Uncharacterized protein</fullName>
    </submittedName>
</protein>
<dbReference type="InParanoid" id="G5AD24"/>
<sequence>MDKSSAEQTSRGRRSWLCLLLVPVLAVGALTLVVETSTLGVSSGLHQLTWLSRFNNVLPPGEAVPDEDLLHLSLLHEVCMGDTNATLPWQFGSPGNQVLGGTANNSNVLMHQKDTDLLQKLRHCPDVDVFLPHNARTNGYCEDAGAYVKYLKSRLLPEWVLDVKLYDPELKREVDYFDLCPKTPILFLDTNWATAIQSPRWPKDKPVYLTPNIEIVEITPFHFWRVDGVLCKTNECYDRVTKWFEQEGNPRNARVFYTRHTSSDLALFARKRLGEYGVAPKDFSEVKFLHTAGTSSSKGTREVVECWTYIGGLPLLDVYIDRKPFYRLFPASYKVKVARSLSPINIHLGTMKRLNFSKLTAEAAFVVNPSYSEGYGHIINQARASGSVVVTTDVPPLNELITANETGVLIPVHRQKHPMVMLGGKYRGPHGLEGVEGMVASFESSEVCSTVKRLVQSTTPAERAAMGFNARRQYHADTKYFASAMEELRKFAKKKK</sequence>
<dbReference type="SUPFAM" id="SSF53756">
    <property type="entry name" value="UDP-Glycosyltransferase/glycogen phosphorylase"/>
    <property type="match status" value="1"/>
</dbReference>
<gene>
    <name evidence="1" type="ORF">PHYSODRAFT_307152</name>
</gene>
<evidence type="ECO:0000313" key="2">
    <source>
        <dbReference type="Proteomes" id="UP000002640"/>
    </source>
</evidence>
<dbReference type="AlphaFoldDB" id="G5AD24"/>
<dbReference type="Proteomes" id="UP000002640">
    <property type="component" value="Unassembled WGS sequence"/>
</dbReference>
<reference evidence="1 2" key="1">
    <citation type="journal article" date="2006" name="Science">
        <title>Phytophthora genome sequences uncover evolutionary origins and mechanisms of pathogenesis.</title>
        <authorList>
            <person name="Tyler B.M."/>
            <person name="Tripathy S."/>
            <person name="Zhang X."/>
            <person name="Dehal P."/>
            <person name="Jiang R.H."/>
            <person name="Aerts A."/>
            <person name="Arredondo F.D."/>
            <person name="Baxter L."/>
            <person name="Bensasson D."/>
            <person name="Beynon J.L."/>
            <person name="Chapman J."/>
            <person name="Damasceno C.M."/>
            <person name="Dorrance A.E."/>
            <person name="Dou D."/>
            <person name="Dickerman A.W."/>
            <person name="Dubchak I.L."/>
            <person name="Garbelotto M."/>
            <person name="Gijzen M."/>
            <person name="Gordon S.G."/>
            <person name="Govers F."/>
            <person name="Grunwald N.J."/>
            <person name="Huang W."/>
            <person name="Ivors K.L."/>
            <person name="Jones R.W."/>
            <person name="Kamoun S."/>
            <person name="Krampis K."/>
            <person name="Lamour K.H."/>
            <person name="Lee M.K."/>
            <person name="McDonald W.H."/>
            <person name="Medina M."/>
            <person name="Meijer H.J."/>
            <person name="Nordberg E.K."/>
            <person name="Maclean D.J."/>
            <person name="Ospina-Giraldo M.D."/>
            <person name="Morris P.F."/>
            <person name="Phuntumart V."/>
            <person name="Putnam N.H."/>
            <person name="Rash S."/>
            <person name="Rose J.K."/>
            <person name="Sakihama Y."/>
            <person name="Salamov A.A."/>
            <person name="Savidor A."/>
            <person name="Scheuring C.F."/>
            <person name="Smith B.M."/>
            <person name="Sobral B.W."/>
            <person name="Terry A."/>
            <person name="Torto-Alalibo T.A."/>
            <person name="Win J."/>
            <person name="Xu Z."/>
            <person name="Zhang H."/>
            <person name="Grigoriev I.V."/>
            <person name="Rokhsar D.S."/>
            <person name="Boore J.L."/>
        </authorList>
    </citation>
    <scope>NUCLEOTIDE SEQUENCE [LARGE SCALE GENOMIC DNA]</scope>
    <source>
        <strain evidence="1 2">P6497</strain>
    </source>
</reference>
<proteinExistence type="predicted"/>
<accession>G5AD24</accession>
<dbReference type="Gene3D" id="3.40.50.2000">
    <property type="entry name" value="Glycogen Phosphorylase B"/>
    <property type="match status" value="1"/>
</dbReference>
<name>G5AD24_PHYSP</name>
<dbReference type="OMA" id="GHIINQA"/>
<organism evidence="1 2">
    <name type="scientific">Phytophthora sojae (strain P6497)</name>
    <name type="common">Soybean stem and root rot agent</name>
    <name type="synonym">Phytophthora megasperma f. sp. glycines</name>
    <dbReference type="NCBI Taxonomy" id="1094619"/>
    <lineage>
        <taxon>Eukaryota</taxon>
        <taxon>Sar</taxon>
        <taxon>Stramenopiles</taxon>
        <taxon>Oomycota</taxon>
        <taxon>Peronosporomycetes</taxon>
        <taxon>Peronosporales</taxon>
        <taxon>Peronosporaceae</taxon>
        <taxon>Phytophthora</taxon>
    </lineage>
</organism>
<dbReference type="EMBL" id="JH159164">
    <property type="protein sequence ID" value="EGZ06078.1"/>
    <property type="molecule type" value="Genomic_DNA"/>
</dbReference>
<keyword evidence="2" id="KW-1185">Reference proteome</keyword>
<dbReference type="GeneID" id="20642838"/>
<dbReference type="KEGG" id="psoj:PHYSODRAFT_307152"/>
<dbReference type="RefSeq" id="XP_009537975.1">
    <property type="nucleotide sequence ID" value="XM_009539680.1"/>
</dbReference>